<dbReference type="Gene3D" id="1.10.3720.10">
    <property type="entry name" value="MetI-like"/>
    <property type="match status" value="1"/>
</dbReference>
<keyword evidence="4 7" id="KW-0812">Transmembrane</keyword>
<evidence type="ECO:0000256" key="1">
    <source>
        <dbReference type="ARBA" id="ARBA00004651"/>
    </source>
</evidence>
<name>A0A7Z2VFC0_9BACL</name>
<keyword evidence="6 7" id="KW-0472">Membrane</keyword>
<feature type="transmembrane region" description="Helical" evidence="7">
    <location>
        <begin position="260"/>
        <end position="280"/>
    </location>
</feature>
<dbReference type="GO" id="GO:0055085">
    <property type="term" value="P:transmembrane transport"/>
    <property type="evidence" value="ECO:0007669"/>
    <property type="project" value="InterPro"/>
</dbReference>
<dbReference type="Proteomes" id="UP000502248">
    <property type="component" value="Chromosome"/>
</dbReference>
<proteinExistence type="inferred from homology"/>
<feature type="transmembrane region" description="Helical" evidence="7">
    <location>
        <begin position="12"/>
        <end position="32"/>
    </location>
</feature>
<evidence type="ECO:0000259" key="8">
    <source>
        <dbReference type="PROSITE" id="PS50928"/>
    </source>
</evidence>
<dbReference type="AlphaFoldDB" id="A0A7Z2VFC0"/>
<accession>A0A7Z2VFC0</accession>
<evidence type="ECO:0000256" key="5">
    <source>
        <dbReference type="ARBA" id="ARBA00022989"/>
    </source>
</evidence>
<keyword evidence="2 7" id="KW-0813">Transport</keyword>
<keyword evidence="3" id="KW-1003">Cell membrane</keyword>
<dbReference type="SUPFAM" id="SSF161098">
    <property type="entry name" value="MetI-like"/>
    <property type="match status" value="1"/>
</dbReference>
<keyword evidence="5 7" id="KW-1133">Transmembrane helix</keyword>
<dbReference type="RefSeq" id="WP_169278215.1">
    <property type="nucleotide sequence ID" value="NZ_CP051680.1"/>
</dbReference>
<dbReference type="KEGG" id="cheb:HH215_01075"/>
<sequence>MVQPQTLGSRLITASIYSALALMAALCIMPILNVLAVSFSSNTAIDAGKVSMWPVDFTTTAYNYVAQKKEFLASILVSLKRVALGTVINMVLTLFTAYPLSKEVPQFRLRTWYAWIFVFTMLFAGGLVPSYLLVKELGLMDTLWALVLPGAVPVFNVILLLNFIRALPKELLEAGFIDGAGHVQILWRVVAPLSLPALATVGLFTIVGHWNEWFGGLIYMNDPIRYPLASYLQTVVVRLDLTQIRSADEWKLFAELNDRAVRAAQIFLGALPIFCVYPFLQRYFMSGIVMGSVKE</sequence>
<dbReference type="InterPro" id="IPR035906">
    <property type="entry name" value="MetI-like_sf"/>
</dbReference>
<evidence type="ECO:0000256" key="3">
    <source>
        <dbReference type="ARBA" id="ARBA00022475"/>
    </source>
</evidence>
<evidence type="ECO:0000313" key="9">
    <source>
        <dbReference type="EMBL" id="QJD81910.1"/>
    </source>
</evidence>
<evidence type="ECO:0000256" key="4">
    <source>
        <dbReference type="ARBA" id="ARBA00022692"/>
    </source>
</evidence>
<dbReference type="InterPro" id="IPR000515">
    <property type="entry name" value="MetI-like"/>
</dbReference>
<dbReference type="PANTHER" id="PTHR43744:SF9">
    <property type="entry name" value="POLYGALACTURONAN_RHAMNOGALACTURONAN TRANSPORT SYSTEM PERMEASE PROTEIN YTCP"/>
    <property type="match status" value="1"/>
</dbReference>
<feature type="transmembrane region" description="Helical" evidence="7">
    <location>
        <begin position="185"/>
        <end position="210"/>
    </location>
</feature>
<dbReference type="PROSITE" id="PS50928">
    <property type="entry name" value="ABC_TM1"/>
    <property type="match status" value="1"/>
</dbReference>
<protein>
    <submittedName>
        <fullName evidence="9">Carbohydrate ABC transporter permease</fullName>
    </submittedName>
</protein>
<dbReference type="GO" id="GO:0005886">
    <property type="term" value="C:plasma membrane"/>
    <property type="evidence" value="ECO:0007669"/>
    <property type="project" value="UniProtKB-SubCell"/>
</dbReference>
<comment type="subcellular location">
    <subcellularLocation>
        <location evidence="1 7">Cell membrane</location>
        <topology evidence="1 7">Multi-pass membrane protein</topology>
    </subcellularLocation>
</comment>
<evidence type="ECO:0000313" key="10">
    <source>
        <dbReference type="Proteomes" id="UP000502248"/>
    </source>
</evidence>
<dbReference type="PANTHER" id="PTHR43744">
    <property type="entry name" value="ABC TRANSPORTER PERMEASE PROTEIN MG189-RELATED-RELATED"/>
    <property type="match status" value="1"/>
</dbReference>
<gene>
    <name evidence="9" type="ORF">HH215_01075</name>
</gene>
<feature type="transmembrane region" description="Helical" evidence="7">
    <location>
        <begin position="112"/>
        <end position="132"/>
    </location>
</feature>
<feature type="domain" description="ABC transmembrane type-1" evidence="8">
    <location>
        <begin position="71"/>
        <end position="277"/>
    </location>
</feature>
<dbReference type="CDD" id="cd06261">
    <property type="entry name" value="TM_PBP2"/>
    <property type="match status" value="1"/>
</dbReference>
<feature type="transmembrane region" description="Helical" evidence="7">
    <location>
        <begin position="144"/>
        <end position="164"/>
    </location>
</feature>
<dbReference type="Pfam" id="PF00528">
    <property type="entry name" value="BPD_transp_1"/>
    <property type="match status" value="1"/>
</dbReference>
<evidence type="ECO:0000256" key="2">
    <source>
        <dbReference type="ARBA" id="ARBA00022448"/>
    </source>
</evidence>
<comment type="similarity">
    <text evidence="7">Belongs to the binding-protein-dependent transport system permease family.</text>
</comment>
<evidence type="ECO:0000256" key="7">
    <source>
        <dbReference type="RuleBase" id="RU363032"/>
    </source>
</evidence>
<dbReference type="EMBL" id="CP051680">
    <property type="protein sequence ID" value="QJD81910.1"/>
    <property type="molecule type" value="Genomic_DNA"/>
</dbReference>
<organism evidence="9 10">
    <name type="scientific">Cohnella herbarum</name>
    <dbReference type="NCBI Taxonomy" id="2728023"/>
    <lineage>
        <taxon>Bacteria</taxon>
        <taxon>Bacillati</taxon>
        <taxon>Bacillota</taxon>
        <taxon>Bacilli</taxon>
        <taxon>Bacillales</taxon>
        <taxon>Paenibacillaceae</taxon>
        <taxon>Cohnella</taxon>
    </lineage>
</organism>
<evidence type="ECO:0000256" key="6">
    <source>
        <dbReference type="ARBA" id="ARBA00023136"/>
    </source>
</evidence>
<feature type="transmembrane region" description="Helical" evidence="7">
    <location>
        <begin position="82"/>
        <end position="100"/>
    </location>
</feature>
<reference evidence="9 10" key="1">
    <citation type="submission" date="2020-04" db="EMBL/GenBank/DDBJ databases">
        <title>Genome sequencing of novel species.</title>
        <authorList>
            <person name="Heo J."/>
            <person name="Kim S.-J."/>
            <person name="Kim J.-S."/>
            <person name="Hong S.-B."/>
            <person name="Kwon S.-W."/>
        </authorList>
    </citation>
    <scope>NUCLEOTIDE SEQUENCE [LARGE SCALE GENOMIC DNA]</scope>
    <source>
        <strain evidence="9 10">MFER-1</strain>
    </source>
</reference>
<keyword evidence="10" id="KW-1185">Reference proteome</keyword>